<dbReference type="PANTHER" id="PTHR13305">
    <property type="entry name" value="RIBOSOME BIOGENESIS PROTEIN NOP10"/>
    <property type="match status" value="1"/>
</dbReference>
<evidence type="ECO:0000256" key="5">
    <source>
        <dbReference type="ARBA" id="ARBA00022552"/>
    </source>
</evidence>
<evidence type="ECO:0000256" key="6">
    <source>
        <dbReference type="ARBA" id="ARBA00023274"/>
    </source>
</evidence>
<dbReference type="Gene3D" id="2.20.28.40">
    <property type="entry name" value="H/ACA ribonucleoprotein complex, subunit Nop10"/>
    <property type="match status" value="1"/>
</dbReference>
<dbReference type="Proteomes" id="UP000605805">
    <property type="component" value="Unassembled WGS sequence"/>
</dbReference>
<dbReference type="SUPFAM" id="SSF144210">
    <property type="entry name" value="Nop10-like SnoRNP"/>
    <property type="match status" value="1"/>
</dbReference>
<dbReference type="HAMAP" id="MF_00803">
    <property type="entry name" value="Nop10"/>
    <property type="match status" value="1"/>
</dbReference>
<dbReference type="InterPro" id="IPR036756">
    <property type="entry name" value="H/ACA_rnp_Nop10_sf"/>
</dbReference>
<keyword evidence="5 7" id="KW-0698">rRNA processing</keyword>
<gene>
    <name evidence="7" type="primary">nop10</name>
    <name evidence="8" type="ORF">EYH02_02390</name>
</gene>
<dbReference type="PANTHER" id="PTHR13305:SF0">
    <property type="entry name" value="H_ACA RIBONUCLEOPROTEIN COMPLEX SUBUNIT 3"/>
    <property type="match status" value="1"/>
</dbReference>
<dbReference type="InterPro" id="IPR007264">
    <property type="entry name" value="H/ACA_rnp_Nop10"/>
</dbReference>
<dbReference type="GO" id="GO:0001522">
    <property type="term" value="P:pseudouridine synthesis"/>
    <property type="evidence" value="ECO:0007669"/>
    <property type="project" value="InterPro"/>
</dbReference>
<comment type="function">
    <text evidence="1 7">Involved in ribosome biogenesis; more specifically in 18S rRNA pseudouridylation and in cleavage of pre-rRNA.</text>
</comment>
<dbReference type="GO" id="GO:0030515">
    <property type="term" value="F:snoRNA binding"/>
    <property type="evidence" value="ECO:0007669"/>
    <property type="project" value="InterPro"/>
</dbReference>
<comment type="similarity">
    <text evidence="2 7">Belongs to the NOP10 family.</text>
</comment>
<comment type="caution">
    <text evidence="8">The sequence shown here is derived from an EMBL/GenBank/DDBJ whole genome shotgun (WGS) entry which is preliminary data.</text>
</comment>
<dbReference type="InterPro" id="IPR023532">
    <property type="entry name" value="Nop10_arc-typ"/>
</dbReference>
<keyword evidence="4 7" id="KW-0690">Ribosome biogenesis</keyword>
<evidence type="ECO:0000256" key="4">
    <source>
        <dbReference type="ARBA" id="ARBA00022517"/>
    </source>
</evidence>
<sequence length="68" mass="7934">MKWKIRKCPTCGRYTLKVKCPQCGSDTVVAHPHRFSPEDKYVKYRVMIKYPHIVMKLESQSGYTAEGQ</sequence>
<dbReference type="Pfam" id="PF04135">
    <property type="entry name" value="Nop10p"/>
    <property type="match status" value="1"/>
</dbReference>
<keyword evidence="6 7" id="KW-0687">Ribonucleoprotein</keyword>
<evidence type="ECO:0000313" key="8">
    <source>
        <dbReference type="EMBL" id="HIP56906.1"/>
    </source>
</evidence>
<reference evidence="8" key="1">
    <citation type="journal article" date="2020" name="ISME J.">
        <title>Gammaproteobacteria mediating utilization of methyl-, sulfur- and petroleum organic compounds in deep ocean hydrothermal plumes.</title>
        <authorList>
            <person name="Zhou Z."/>
            <person name="Liu Y."/>
            <person name="Pan J."/>
            <person name="Cron B.R."/>
            <person name="Toner B.M."/>
            <person name="Anantharaman K."/>
            <person name="Breier J.A."/>
            <person name="Dick G.J."/>
            <person name="Li M."/>
        </authorList>
    </citation>
    <scope>NUCLEOTIDE SEQUENCE</scope>
    <source>
        <strain evidence="8">SZUA-1435</strain>
    </source>
</reference>
<protein>
    <recommendedName>
        <fullName evidence="3 7">Ribosome biogenesis protein Nop10</fullName>
    </recommendedName>
</protein>
<evidence type="ECO:0000256" key="1">
    <source>
        <dbReference type="ARBA" id="ARBA00002325"/>
    </source>
</evidence>
<dbReference type="GO" id="GO:1990904">
    <property type="term" value="C:ribonucleoprotein complex"/>
    <property type="evidence" value="ECO:0007669"/>
    <property type="project" value="UniProtKB-KW"/>
</dbReference>
<dbReference type="AlphaFoldDB" id="A0A832YXS3"/>
<dbReference type="NCBIfam" id="NF009623">
    <property type="entry name" value="PRK13130.1"/>
    <property type="match status" value="1"/>
</dbReference>
<dbReference type="EMBL" id="DQTV01000045">
    <property type="protein sequence ID" value="HIP56906.1"/>
    <property type="molecule type" value="Genomic_DNA"/>
</dbReference>
<evidence type="ECO:0000313" key="9">
    <source>
        <dbReference type="Proteomes" id="UP000605805"/>
    </source>
</evidence>
<proteinExistence type="inferred from homology"/>
<dbReference type="GO" id="GO:0006364">
    <property type="term" value="P:rRNA processing"/>
    <property type="evidence" value="ECO:0007669"/>
    <property type="project" value="UniProtKB-UniRule"/>
</dbReference>
<name>A0A832YXS3_9CREN</name>
<evidence type="ECO:0000256" key="3">
    <source>
        <dbReference type="ARBA" id="ARBA00018821"/>
    </source>
</evidence>
<accession>A0A832YXS3</accession>
<evidence type="ECO:0000256" key="2">
    <source>
        <dbReference type="ARBA" id="ARBA00009462"/>
    </source>
</evidence>
<evidence type="ECO:0000256" key="7">
    <source>
        <dbReference type="HAMAP-Rule" id="MF_00803"/>
    </source>
</evidence>
<organism evidence="8 9">
    <name type="scientific">Ignisphaera aggregans</name>
    <dbReference type="NCBI Taxonomy" id="334771"/>
    <lineage>
        <taxon>Archaea</taxon>
        <taxon>Thermoproteota</taxon>
        <taxon>Thermoprotei</taxon>
        <taxon>Desulfurococcales</taxon>
        <taxon>Desulfurococcaceae</taxon>
        <taxon>Ignisphaera</taxon>
    </lineage>
</organism>